<comment type="caution">
    <text evidence="1">The sequence shown here is derived from an EMBL/GenBank/DDBJ whole genome shotgun (WGS) entry which is preliminary data.</text>
</comment>
<protein>
    <submittedName>
        <fullName evidence="1">Uncharacterized protein</fullName>
    </submittedName>
</protein>
<evidence type="ECO:0000313" key="2">
    <source>
        <dbReference type="Proteomes" id="UP001519363"/>
    </source>
</evidence>
<sequence>MHEVAELDCHELLLRLAGRLPDAQLWRFRDWLASGAQVVLSRALPASLLQHRIALTEREHRLLSDSLTPFGADRAALQAMLVVDEVPRTSAKFSVDHPDTPAGGDAVSVVLAASLRSRAGVREVRCTWRRGQRPGEAGKRVVLVTASSELAGLTGEVQRVLRALGEHEPCVEVLPSGMELPDYHHAAWEAAELVCVGVEGGVASWTA</sequence>
<proteinExistence type="predicted"/>
<dbReference type="EMBL" id="JAGIOO010000001">
    <property type="protein sequence ID" value="MBP2478699.1"/>
    <property type="molecule type" value="Genomic_DNA"/>
</dbReference>
<name>A0ABS5AQ63_9PSEU</name>
<keyword evidence="2" id="KW-1185">Reference proteome</keyword>
<dbReference type="RefSeq" id="WP_209707640.1">
    <property type="nucleotide sequence ID" value="NZ_JAGIOO010000001.1"/>
</dbReference>
<gene>
    <name evidence="1" type="ORF">JOF53_007571</name>
</gene>
<organism evidence="1 2">
    <name type="scientific">Crossiella equi</name>
    <dbReference type="NCBI Taxonomy" id="130796"/>
    <lineage>
        <taxon>Bacteria</taxon>
        <taxon>Bacillati</taxon>
        <taxon>Actinomycetota</taxon>
        <taxon>Actinomycetes</taxon>
        <taxon>Pseudonocardiales</taxon>
        <taxon>Pseudonocardiaceae</taxon>
        <taxon>Crossiella</taxon>
    </lineage>
</organism>
<evidence type="ECO:0000313" key="1">
    <source>
        <dbReference type="EMBL" id="MBP2478699.1"/>
    </source>
</evidence>
<reference evidence="1 2" key="1">
    <citation type="submission" date="2021-03" db="EMBL/GenBank/DDBJ databases">
        <title>Sequencing the genomes of 1000 actinobacteria strains.</title>
        <authorList>
            <person name="Klenk H.-P."/>
        </authorList>
    </citation>
    <scope>NUCLEOTIDE SEQUENCE [LARGE SCALE GENOMIC DNA]</scope>
    <source>
        <strain evidence="1 2">DSM 44580</strain>
    </source>
</reference>
<accession>A0ABS5AQ63</accession>
<dbReference type="Proteomes" id="UP001519363">
    <property type="component" value="Unassembled WGS sequence"/>
</dbReference>